<keyword evidence="3 10" id="KW-0547">Nucleotide-binding</keyword>
<dbReference type="SMART" id="SM00962">
    <property type="entry name" value="SRP54"/>
    <property type="match status" value="1"/>
</dbReference>
<dbReference type="OrthoDB" id="9804720at2"/>
<dbReference type="CDD" id="cd18539">
    <property type="entry name" value="SRP_G"/>
    <property type="match status" value="1"/>
</dbReference>
<dbReference type="GO" id="GO:0006614">
    <property type="term" value="P:SRP-dependent cotranslational protein targeting to membrane"/>
    <property type="evidence" value="ECO:0007669"/>
    <property type="project" value="InterPro"/>
</dbReference>
<dbReference type="InterPro" id="IPR003593">
    <property type="entry name" value="AAA+_ATPase"/>
</dbReference>
<keyword evidence="10" id="KW-0963">Cytoplasm</keyword>
<accession>A0A2R8ANM0</accession>
<keyword evidence="6 10" id="KW-0342">GTP-binding</keyword>
<dbReference type="SUPFAM" id="SSF47446">
    <property type="entry name" value="Signal peptide-binding domain"/>
    <property type="match status" value="1"/>
</dbReference>
<sequence>MFENLSERLSGVFDRLTKQGALSEDDVKTALREVRVALLEADVSLPVARDFVKAVQDKATGQSVTKSVTPGQQVVKIVHDALVDVLRGEGEPGSLKIDNAPAPILMVGLQGSGKTTTTAKLAKRLKEKDGKRVLMASLDVNRPAAMEQLQILGTQIGVDTLPIIKGEDPVTIAKRAKTQASLGGYDVYMLDTAGRLSIDEELMAQVEAVRDVANPRETLLVVDGLTGQDAVHTAENFDERIGISGVVLTRMDGDGRGGAALSMRAVTGKPIKFVGLGEKMDALETFEPERVAGRILGMGDIVALVEKAQQTIEAEQAERMMKRFQKGQFNMNDLKMQLEQMIKMGGMEGMMSMLPGAAKMSKQMEGAGIDDRMLRQQIALINSMTKKERANPQLLQASRKKRIAKGSGMDVSDLNKLLKMQRQMADMMKKMGKMGKGGMLKQAMKGMMGKGASPEDMMGQMDPKALEAAAKQLGGRMPGGLPGLGGGGLPPGLSGFGKKK</sequence>
<reference evidence="14" key="1">
    <citation type="submission" date="2018-03" db="EMBL/GenBank/DDBJ databases">
        <authorList>
            <person name="Rodrigo-Torres L."/>
            <person name="Arahal R. D."/>
            <person name="Lucena T."/>
        </authorList>
    </citation>
    <scope>NUCLEOTIDE SEQUENCE [LARGE SCALE GENOMIC DNA]</scope>
    <source>
        <strain evidence="14">CECT 8871</strain>
    </source>
</reference>
<dbReference type="NCBIfam" id="TIGR00959">
    <property type="entry name" value="ffh"/>
    <property type="match status" value="1"/>
</dbReference>
<keyword evidence="5 10" id="KW-0694">RNA-binding</keyword>
<dbReference type="Gene3D" id="1.20.120.140">
    <property type="entry name" value="Signal recognition particle SRP54, nucleotide-binding domain"/>
    <property type="match status" value="1"/>
</dbReference>
<comment type="catalytic activity">
    <reaction evidence="9 10">
        <text>GTP + H2O = GDP + phosphate + H(+)</text>
        <dbReference type="Rhea" id="RHEA:19669"/>
        <dbReference type="ChEBI" id="CHEBI:15377"/>
        <dbReference type="ChEBI" id="CHEBI:15378"/>
        <dbReference type="ChEBI" id="CHEBI:37565"/>
        <dbReference type="ChEBI" id="CHEBI:43474"/>
        <dbReference type="ChEBI" id="CHEBI:58189"/>
        <dbReference type="EC" id="3.6.5.4"/>
    </reaction>
</comment>
<evidence type="ECO:0000256" key="11">
    <source>
        <dbReference type="SAM" id="MobiDB-lite"/>
    </source>
</evidence>
<evidence type="ECO:0000256" key="4">
    <source>
        <dbReference type="ARBA" id="ARBA00022801"/>
    </source>
</evidence>
<feature type="compositionally biased region" description="Gly residues" evidence="11">
    <location>
        <begin position="476"/>
        <end position="490"/>
    </location>
</feature>
<evidence type="ECO:0000256" key="3">
    <source>
        <dbReference type="ARBA" id="ARBA00022741"/>
    </source>
</evidence>
<keyword evidence="8 10" id="KW-0687">Ribonucleoprotein</keyword>
<feature type="domain" description="SRP54-type proteins GTP-binding" evidence="12">
    <location>
        <begin position="270"/>
        <end position="283"/>
    </location>
</feature>
<dbReference type="Pfam" id="PF00448">
    <property type="entry name" value="SRP54"/>
    <property type="match status" value="1"/>
</dbReference>
<dbReference type="Proteomes" id="UP000244904">
    <property type="component" value="Unassembled WGS sequence"/>
</dbReference>
<evidence type="ECO:0000256" key="10">
    <source>
        <dbReference type="HAMAP-Rule" id="MF_00306"/>
    </source>
</evidence>
<dbReference type="Pfam" id="PF02881">
    <property type="entry name" value="SRP54_N"/>
    <property type="match status" value="1"/>
</dbReference>
<dbReference type="PANTHER" id="PTHR11564">
    <property type="entry name" value="SIGNAL RECOGNITION PARTICLE 54K PROTEIN SRP54"/>
    <property type="match status" value="1"/>
</dbReference>
<dbReference type="RefSeq" id="WP_108884186.1">
    <property type="nucleotide sequence ID" value="NZ_OMOJ01000001.1"/>
</dbReference>
<dbReference type="SUPFAM" id="SSF52540">
    <property type="entry name" value="P-loop containing nucleoside triphosphate hydrolases"/>
    <property type="match status" value="1"/>
</dbReference>
<feature type="binding site" evidence="10">
    <location>
        <begin position="249"/>
        <end position="252"/>
    </location>
    <ligand>
        <name>GTP</name>
        <dbReference type="ChEBI" id="CHEBI:37565"/>
    </ligand>
</feature>
<dbReference type="SMART" id="SM00382">
    <property type="entry name" value="AAA"/>
    <property type="match status" value="1"/>
</dbReference>
<evidence type="ECO:0000313" key="13">
    <source>
        <dbReference type="EMBL" id="SPF77469.1"/>
    </source>
</evidence>
<feature type="binding site" evidence="10">
    <location>
        <begin position="191"/>
        <end position="195"/>
    </location>
    <ligand>
        <name>GTP</name>
        <dbReference type="ChEBI" id="CHEBI:37565"/>
    </ligand>
</feature>
<dbReference type="PROSITE" id="PS00300">
    <property type="entry name" value="SRP54"/>
    <property type="match status" value="1"/>
</dbReference>
<dbReference type="GO" id="GO:0003924">
    <property type="term" value="F:GTPase activity"/>
    <property type="evidence" value="ECO:0007669"/>
    <property type="project" value="UniProtKB-UniRule"/>
</dbReference>
<comment type="similarity">
    <text evidence="2 10">Belongs to the GTP-binding SRP family. SRP54 subfamily.</text>
</comment>
<evidence type="ECO:0000256" key="5">
    <source>
        <dbReference type="ARBA" id="ARBA00022884"/>
    </source>
</evidence>
<dbReference type="GO" id="GO:0005886">
    <property type="term" value="C:plasma membrane"/>
    <property type="evidence" value="ECO:0007669"/>
    <property type="project" value="UniProtKB-SubCell"/>
</dbReference>
<dbReference type="InterPro" id="IPR000897">
    <property type="entry name" value="SRP54_GTPase_dom"/>
</dbReference>
<dbReference type="AlphaFoldDB" id="A0A2R8ANM0"/>
<evidence type="ECO:0000256" key="9">
    <source>
        <dbReference type="ARBA" id="ARBA00048027"/>
    </source>
</evidence>
<dbReference type="InterPro" id="IPR022941">
    <property type="entry name" value="SRP54"/>
</dbReference>
<protein>
    <recommendedName>
        <fullName evidence="10">Signal recognition particle protein</fullName>
        <ecNumber evidence="10">3.6.5.4</ecNumber>
    </recommendedName>
    <alternativeName>
        <fullName evidence="10">Fifty-four homolog</fullName>
    </alternativeName>
</protein>
<organism evidence="13 14">
    <name type="scientific">Pseudoprimorskyibacter insulae</name>
    <dbReference type="NCBI Taxonomy" id="1695997"/>
    <lineage>
        <taxon>Bacteria</taxon>
        <taxon>Pseudomonadati</taxon>
        <taxon>Pseudomonadota</taxon>
        <taxon>Alphaproteobacteria</taxon>
        <taxon>Rhodobacterales</taxon>
        <taxon>Paracoccaceae</taxon>
        <taxon>Pseudoprimorskyibacter</taxon>
    </lineage>
</organism>
<comment type="subcellular location">
    <subcellularLocation>
        <location evidence="1">Cell inner membrane</location>
        <topology evidence="1">Peripheral membrane protein</topology>
        <orientation evidence="1">Cytoplasmic side</orientation>
    </subcellularLocation>
    <subcellularLocation>
        <location evidence="10">Cytoplasm</location>
    </subcellularLocation>
    <text evidence="10">The SRP-RNC complex is targeted to the cytoplasmic membrane.</text>
</comment>
<dbReference type="InterPro" id="IPR036891">
    <property type="entry name" value="Signal_recog_part_SRP54_M_sf"/>
</dbReference>
<dbReference type="EC" id="3.6.5.4" evidence="10"/>
<dbReference type="PANTHER" id="PTHR11564:SF5">
    <property type="entry name" value="SIGNAL RECOGNITION PARTICLE SUBUNIT SRP54"/>
    <property type="match status" value="1"/>
</dbReference>
<evidence type="ECO:0000256" key="2">
    <source>
        <dbReference type="ARBA" id="ARBA00005450"/>
    </source>
</evidence>
<comment type="function">
    <text evidence="10">Involved in targeting and insertion of nascent membrane proteins into the cytoplasmic membrane. Binds to the hydrophobic signal sequence of the ribosome-nascent chain (RNC) as it emerges from the ribosomes. The SRP-RNC complex is then targeted to the cytoplasmic membrane where it interacts with the SRP receptor FtsY. Interaction with FtsY leads to the transfer of the RNC complex to the Sec translocase for insertion into the membrane, the hydrolysis of GTP by both Ffh and FtsY, and the dissociation of the SRP-FtsY complex into the individual components.</text>
</comment>
<proteinExistence type="inferred from homology"/>
<feature type="region of interest" description="Disordered" evidence="11">
    <location>
        <begin position="474"/>
        <end position="500"/>
    </location>
</feature>
<evidence type="ECO:0000256" key="6">
    <source>
        <dbReference type="ARBA" id="ARBA00023134"/>
    </source>
</evidence>
<dbReference type="Gene3D" id="1.10.260.30">
    <property type="entry name" value="Signal recognition particle, SRP54 subunit, M-domain"/>
    <property type="match status" value="1"/>
</dbReference>
<dbReference type="GO" id="GO:0048500">
    <property type="term" value="C:signal recognition particle"/>
    <property type="evidence" value="ECO:0007669"/>
    <property type="project" value="UniProtKB-UniRule"/>
</dbReference>
<evidence type="ECO:0000259" key="12">
    <source>
        <dbReference type="PROSITE" id="PS00300"/>
    </source>
</evidence>
<gene>
    <name evidence="10 13" type="primary">ffh</name>
    <name evidence="13" type="ORF">PRI8871_00051</name>
</gene>
<dbReference type="GO" id="GO:0008312">
    <property type="term" value="F:7S RNA binding"/>
    <property type="evidence" value="ECO:0007669"/>
    <property type="project" value="InterPro"/>
</dbReference>
<keyword evidence="4 10" id="KW-0378">Hydrolase</keyword>
<evidence type="ECO:0000256" key="1">
    <source>
        <dbReference type="ARBA" id="ARBA00004515"/>
    </source>
</evidence>
<dbReference type="InterPro" id="IPR027417">
    <property type="entry name" value="P-loop_NTPase"/>
</dbReference>
<evidence type="ECO:0000313" key="14">
    <source>
        <dbReference type="Proteomes" id="UP000244904"/>
    </source>
</evidence>
<name>A0A2R8ANM0_9RHOB</name>
<dbReference type="HAMAP" id="MF_00306">
    <property type="entry name" value="SRP54"/>
    <property type="match status" value="1"/>
</dbReference>
<keyword evidence="7 10" id="KW-0733">Signal recognition particle</keyword>
<evidence type="ECO:0000256" key="8">
    <source>
        <dbReference type="ARBA" id="ARBA00023274"/>
    </source>
</evidence>
<dbReference type="InterPro" id="IPR042101">
    <property type="entry name" value="SRP54_N_sf"/>
</dbReference>
<comment type="subunit">
    <text evidence="10">Part of the signal recognition particle protein translocation system, which is composed of SRP and FtsY. SRP is a ribonucleoprotein composed of Ffh and a 4.5S RNA molecule.</text>
</comment>
<evidence type="ECO:0000256" key="7">
    <source>
        <dbReference type="ARBA" id="ARBA00023135"/>
    </source>
</evidence>
<dbReference type="Pfam" id="PF02978">
    <property type="entry name" value="SRP_SPB"/>
    <property type="match status" value="1"/>
</dbReference>
<feature type="binding site" evidence="10">
    <location>
        <begin position="108"/>
        <end position="115"/>
    </location>
    <ligand>
        <name>GTP</name>
        <dbReference type="ChEBI" id="CHEBI:37565"/>
    </ligand>
</feature>
<dbReference type="SMART" id="SM00963">
    <property type="entry name" value="SRP54_N"/>
    <property type="match status" value="1"/>
</dbReference>
<comment type="domain">
    <text evidence="10">Composed of three domains: the N-terminal N domain, which is responsible for interactions with the ribosome, the central G domain, which binds GTP, and the C-terminal M domain, which binds the RNA and the signal sequence of the RNC.</text>
</comment>
<dbReference type="InterPro" id="IPR004125">
    <property type="entry name" value="Signal_recog_particle_SRP54_M"/>
</dbReference>
<keyword evidence="14" id="KW-1185">Reference proteome</keyword>
<dbReference type="InterPro" id="IPR013822">
    <property type="entry name" value="Signal_recog_particl_SRP54_hlx"/>
</dbReference>
<dbReference type="InterPro" id="IPR004780">
    <property type="entry name" value="SRP"/>
</dbReference>
<dbReference type="GO" id="GO:0005525">
    <property type="term" value="F:GTP binding"/>
    <property type="evidence" value="ECO:0007669"/>
    <property type="project" value="UniProtKB-UniRule"/>
</dbReference>
<dbReference type="EMBL" id="OMOJ01000001">
    <property type="protein sequence ID" value="SPF77469.1"/>
    <property type="molecule type" value="Genomic_DNA"/>
</dbReference>
<dbReference type="Gene3D" id="3.40.50.300">
    <property type="entry name" value="P-loop containing nucleotide triphosphate hydrolases"/>
    <property type="match status" value="1"/>
</dbReference>